<dbReference type="InterPro" id="IPR001478">
    <property type="entry name" value="PDZ"/>
</dbReference>
<evidence type="ECO:0000256" key="7">
    <source>
        <dbReference type="ARBA" id="ARBA00022989"/>
    </source>
</evidence>
<evidence type="ECO:0000256" key="8">
    <source>
        <dbReference type="ARBA" id="ARBA00023049"/>
    </source>
</evidence>
<dbReference type="PROSITE" id="PS50106">
    <property type="entry name" value="PDZ"/>
    <property type="match status" value="1"/>
</dbReference>
<evidence type="ECO:0000256" key="3">
    <source>
        <dbReference type="ARBA" id="ARBA00022670"/>
    </source>
</evidence>
<dbReference type="SUPFAM" id="SSF50156">
    <property type="entry name" value="PDZ domain-like"/>
    <property type="match status" value="1"/>
</dbReference>
<keyword evidence="3 12" id="KW-0645">Protease</keyword>
<dbReference type="PANTHER" id="PTHR42837:SF2">
    <property type="entry name" value="MEMBRANE METALLOPROTEASE ARASP2, CHLOROPLASTIC-RELATED"/>
    <property type="match status" value="1"/>
</dbReference>
<evidence type="ECO:0000256" key="4">
    <source>
        <dbReference type="ARBA" id="ARBA00022692"/>
    </source>
</evidence>
<dbReference type="CDD" id="cd06163">
    <property type="entry name" value="S2P-M50_PDZ_RseP-like"/>
    <property type="match status" value="1"/>
</dbReference>
<keyword evidence="9 10" id="KW-0472">Membrane</keyword>
<name>E6PC82_9ZZZZ</name>
<comment type="cofactor">
    <cofactor evidence="1">
        <name>Zn(2+)</name>
        <dbReference type="ChEBI" id="CHEBI:29105"/>
    </cofactor>
</comment>
<accession>E6PC82</accession>
<gene>
    <name evidence="12" type="ORF">CARN1_1952</name>
</gene>
<dbReference type="InterPro" id="IPR004387">
    <property type="entry name" value="Pept_M50_Zn"/>
</dbReference>
<evidence type="ECO:0000256" key="5">
    <source>
        <dbReference type="ARBA" id="ARBA00022801"/>
    </source>
</evidence>
<dbReference type="GO" id="GO:0006508">
    <property type="term" value="P:proteolysis"/>
    <property type="evidence" value="ECO:0007669"/>
    <property type="project" value="UniProtKB-KW"/>
</dbReference>
<dbReference type="InterPro" id="IPR008915">
    <property type="entry name" value="Peptidase_M50"/>
</dbReference>
<protein>
    <submittedName>
        <fullName evidence="12">Inner membrane zinc metalloprotease required for the extracytoplasmic stress response mediated by sigma(E) (YaeL)</fullName>
    </submittedName>
</protein>
<keyword evidence="5" id="KW-0378">Hydrolase</keyword>
<keyword evidence="8 12" id="KW-0482">Metalloprotease</keyword>
<dbReference type="GO" id="GO:0004222">
    <property type="term" value="F:metalloendopeptidase activity"/>
    <property type="evidence" value="ECO:0007669"/>
    <property type="project" value="InterPro"/>
</dbReference>
<dbReference type="Pfam" id="PF02163">
    <property type="entry name" value="Peptidase_M50"/>
    <property type="match status" value="1"/>
</dbReference>
<feature type="transmembrane region" description="Helical" evidence="10">
    <location>
        <begin position="294"/>
        <end position="314"/>
    </location>
</feature>
<evidence type="ECO:0000256" key="1">
    <source>
        <dbReference type="ARBA" id="ARBA00001947"/>
    </source>
</evidence>
<evidence type="ECO:0000256" key="6">
    <source>
        <dbReference type="ARBA" id="ARBA00022833"/>
    </source>
</evidence>
<dbReference type="GO" id="GO:0016020">
    <property type="term" value="C:membrane"/>
    <property type="evidence" value="ECO:0007669"/>
    <property type="project" value="UniProtKB-SubCell"/>
</dbReference>
<dbReference type="AlphaFoldDB" id="E6PC82"/>
<evidence type="ECO:0000259" key="11">
    <source>
        <dbReference type="PROSITE" id="PS50106"/>
    </source>
</evidence>
<comment type="subcellular location">
    <subcellularLocation>
        <location evidence="2">Membrane</location>
        <topology evidence="2">Multi-pass membrane protein</topology>
    </subcellularLocation>
</comment>
<dbReference type="SMART" id="SM00228">
    <property type="entry name" value="PDZ"/>
    <property type="match status" value="1"/>
</dbReference>
<evidence type="ECO:0000256" key="2">
    <source>
        <dbReference type="ARBA" id="ARBA00004141"/>
    </source>
</evidence>
<comment type="caution">
    <text evidence="12">The sequence shown here is derived from an EMBL/GenBank/DDBJ whole genome shotgun (WGS) entry which is preliminary data.</text>
</comment>
<sequence length="376" mass="39440">MHLLALIPIATFGKILTFLIMLSVLVVLHELGHFVVARRNGVRVNEFALGMGPKIFGYTSPRSGTLYSFRALPIGGYCAMLGEDGTRTQAEQQREFRGSQAGSDGDFQGKPPLARLAIVLAGPIVNFLLAYVILFVGILAFGVASSHPNTTVGQVEAGSPAQRAGIVPGDRIASIDGVPFTKGTALVKKLHASLGKTLRVGFVHDGTTIVRTAVPAPCPGNTREGCIGIVPSVPYERVGLKDAFIDAGYTYGLIAAQSFGSIEKLVTHFTKYAGQVSGPIGIGRAAIAIQDLGWGPYFALAATISFALGLFNLLPIPALDGGRAAFIIAELLRGKPVDPEREAMVHFAGFAVVLALFAVIAVHDIGNIIAGKGALN</sequence>
<keyword evidence="4 10" id="KW-0812">Transmembrane</keyword>
<dbReference type="PANTHER" id="PTHR42837">
    <property type="entry name" value="REGULATOR OF SIGMA-E PROTEASE RSEP"/>
    <property type="match status" value="1"/>
</dbReference>
<reference evidence="12" key="1">
    <citation type="submission" date="2009-10" db="EMBL/GenBank/DDBJ databases">
        <title>Diversity of trophic interactions inside an arsenic-rich microbial ecosystem.</title>
        <authorList>
            <person name="Bertin P.N."/>
            <person name="Heinrich-Salmeron A."/>
            <person name="Pelletier E."/>
            <person name="Goulhen-Chollet F."/>
            <person name="Arsene-Ploetze F."/>
            <person name="Gallien S."/>
            <person name="Calteau A."/>
            <person name="Vallenet D."/>
            <person name="Casiot C."/>
            <person name="Chane-Woon-Ming B."/>
            <person name="Giloteaux L."/>
            <person name="Barakat M."/>
            <person name="Bonnefoy V."/>
            <person name="Bruneel O."/>
            <person name="Chandler M."/>
            <person name="Cleiss J."/>
            <person name="Duran R."/>
            <person name="Elbaz-Poulichet F."/>
            <person name="Fonknechten N."/>
            <person name="Lauga B."/>
            <person name="Mornico D."/>
            <person name="Ortet P."/>
            <person name="Schaeffer C."/>
            <person name="Siguier P."/>
            <person name="Alexander Thil Smith A."/>
            <person name="Van Dorsselaer A."/>
            <person name="Weissenbach J."/>
            <person name="Medigue C."/>
            <person name="Le Paslier D."/>
        </authorList>
    </citation>
    <scope>NUCLEOTIDE SEQUENCE</scope>
</reference>
<evidence type="ECO:0000256" key="9">
    <source>
        <dbReference type="ARBA" id="ARBA00023136"/>
    </source>
</evidence>
<feature type="domain" description="PDZ" evidence="11">
    <location>
        <begin position="137"/>
        <end position="183"/>
    </location>
</feature>
<feature type="transmembrane region" description="Helical" evidence="10">
    <location>
        <begin position="116"/>
        <end position="141"/>
    </location>
</feature>
<keyword evidence="6" id="KW-0862">Zinc</keyword>
<dbReference type="InterPro" id="IPR036034">
    <property type="entry name" value="PDZ_sf"/>
</dbReference>
<dbReference type="Pfam" id="PF17820">
    <property type="entry name" value="PDZ_6"/>
    <property type="match status" value="1"/>
</dbReference>
<dbReference type="Gene3D" id="2.30.42.10">
    <property type="match status" value="1"/>
</dbReference>
<feature type="transmembrane region" description="Helical" evidence="10">
    <location>
        <begin position="6"/>
        <end position="28"/>
    </location>
</feature>
<evidence type="ECO:0000256" key="10">
    <source>
        <dbReference type="SAM" id="Phobius"/>
    </source>
</evidence>
<keyword evidence="7 10" id="KW-1133">Transmembrane helix</keyword>
<dbReference type="InterPro" id="IPR041489">
    <property type="entry name" value="PDZ_6"/>
</dbReference>
<dbReference type="EMBL" id="CABL01000001">
    <property type="protein sequence ID" value="CBH74065.1"/>
    <property type="molecule type" value="Genomic_DNA"/>
</dbReference>
<proteinExistence type="predicted"/>
<organism evidence="12">
    <name type="scientific">mine drainage metagenome</name>
    <dbReference type="NCBI Taxonomy" id="410659"/>
    <lineage>
        <taxon>unclassified sequences</taxon>
        <taxon>metagenomes</taxon>
        <taxon>ecological metagenomes</taxon>
    </lineage>
</organism>
<evidence type="ECO:0000313" key="12">
    <source>
        <dbReference type="EMBL" id="CBH74065.1"/>
    </source>
</evidence>
<feature type="transmembrane region" description="Helical" evidence="10">
    <location>
        <begin position="343"/>
        <end position="362"/>
    </location>
</feature>